<protein>
    <submittedName>
        <fullName evidence="1">Uncharacterized protein</fullName>
    </submittedName>
</protein>
<organism evidence="1 2">
    <name type="scientific">Desulfocucumis palustris</name>
    <dbReference type="NCBI Taxonomy" id="1898651"/>
    <lineage>
        <taxon>Bacteria</taxon>
        <taxon>Bacillati</taxon>
        <taxon>Bacillota</taxon>
        <taxon>Clostridia</taxon>
        <taxon>Eubacteriales</taxon>
        <taxon>Desulfocucumaceae</taxon>
        <taxon>Desulfocucumis</taxon>
    </lineage>
</organism>
<proteinExistence type="predicted"/>
<evidence type="ECO:0000313" key="2">
    <source>
        <dbReference type="Proteomes" id="UP000239549"/>
    </source>
</evidence>
<evidence type="ECO:0000313" key="1">
    <source>
        <dbReference type="EMBL" id="GBF34957.1"/>
    </source>
</evidence>
<comment type="caution">
    <text evidence="1">The sequence shown here is derived from an EMBL/GenBank/DDBJ whole genome shotgun (WGS) entry which is preliminary data.</text>
</comment>
<name>A0A2L2XF35_9FIRM</name>
<dbReference type="Proteomes" id="UP000239549">
    <property type="component" value="Unassembled WGS sequence"/>
</dbReference>
<reference evidence="2" key="1">
    <citation type="submission" date="2018-02" db="EMBL/GenBank/DDBJ databases">
        <title>Genome sequence of Desulfocucumis palustris strain NAW-5.</title>
        <authorList>
            <person name="Watanabe M."/>
            <person name="Kojima H."/>
            <person name="Fukui M."/>
        </authorList>
    </citation>
    <scope>NUCLEOTIDE SEQUENCE [LARGE SCALE GENOMIC DNA]</scope>
    <source>
        <strain evidence="2">NAW-5</strain>
    </source>
</reference>
<keyword evidence="2" id="KW-1185">Reference proteome</keyword>
<sequence>MQRICMENTSKYNICLMRHQCIFAPGLLNSCLLRGVDYC</sequence>
<dbReference type="AlphaFoldDB" id="A0A2L2XF35"/>
<dbReference type="EMBL" id="BFAV01000155">
    <property type="protein sequence ID" value="GBF34957.1"/>
    <property type="molecule type" value="Genomic_DNA"/>
</dbReference>
<accession>A0A2L2XF35</accession>
<gene>
    <name evidence="1" type="ORF">DCCM_4077</name>
</gene>